<keyword evidence="4 8" id="KW-0653">Protein transport</keyword>
<evidence type="ECO:0000313" key="10">
    <source>
        <dbReference type="EMBL" id="CAH0478269.1"/>
    </source>
</evidence>
<dbReference type="GO" id="GO:0012505">
    <property type="term" value="C:endomembrane system"/>
    <property type="evidence" value="ECO:0007669"/>
    <property type="project" value="UniProtKB-ARBA"/>
</dbReference>
<evidence type="ECO:0000256" key="3">
    <source>
        <dbReference type="ARBA" id="ARBA00022692"/>
    </source>
</evidence>
<evidence type="ECO:0000256" key="7">
    <source>
        <dbReference type="ARBA" id="ARBA00025800"/>
    </source>
</evidence>
<dbReference type="GO" id="GO:0015031">
    <property type="term" value="P:protein transport"/>
    <property type="evidence" value="ECO:0007669"/>
    <property type="project" value="UniProtKB-KW"/>
</dbReference>
<dbReference type="PANTHER" id="PTHR23137">
    <property type="entry name" value="VESICLE TRANSPORT PROTEIN-RELATED"/>
    <property type="match status" value="1"/>
</dbReference>
<keyword evidence="2 8" id="KW-0813">Transport</keyword>
<dbReference type="EMBL" id="CAKLCB010000152">
    <property type="protein sequence ID" value="CAH0516106.1"/>
    <property type="molecule type" value="Genomic_DNA"/>
</dbReference>
<proteinExistence type="inferred from homology"/>
<comment type="similarity">
    <text evidence="7 8">Belongs to the SFT2 family.</text>
</comment>
<keyword evidence="12" id="KW-1185">Reference proteome</keyword>
<dbReference type="GO" id="GO:0016192">
    <property type="term" value="P:vesicle-mediated transport"/>
    <property type="evidence" value="ECO:0007669"/>
    <property type="project" value="InterPro"/>
</dbReference>
<protein>
    <recommendedName>
        <fullName evidence="8">Vesicle transport protein</fullName>
    </recommendedName>
</protein>
<evidence type="ECO:0000313" key="12">
    <source>
        <dbReference type="Proteomes" id="UP001158986"/>
    </source>
</evidence>
<comment type="caution">
    <text evidence="10">The sequence shown here is derived from an EMBL/GenBank/DDBJ whole genome shotgun (WGS) entry which is preliminary data.</text>
</comment>
<feature type="transmembrane region" description="Helical" evidence="8">
    <location>
        <begin position="70"/>
        <end position="89"/>
    </location>
</feature>
<dbReference type="AlphaFoldDB" id="A0AAU9L165"/>
<evidence type="ECO:0000313" key="11">
    <source>
        <dbReference type="EMBL" id="CAH0516106.1"/>
    </source>
</evidence>
<evidence type="ECO:0000256" key="1">
    <source>
        <dbReference type="ARBA" id="ARBA00004141"/>
    </source>
</evidence>
<feature type="region of interest" description="Disordered" evidence="9">
    <location>
        <begin position="28"/>
        <end position="48"/>
    </location>
</feature>
<dbReference type="EMBL" id="CAKKTJ010000223">
    <property type="protein sequence ID" value="CAH0478269.1"/>
    <property type="molecule type" value="Genomic_DNA"/>
</dbReference>
<evidence type="ECO:0000256" key="8">
    <source>
        <dbReference type="RuleBase" id="RU363111"/>
    </source>
</evidence>
<evidence type="ECO:0000256" key="5">
    <source>
        <dbReference type="ARBA" id="ARBA00022989"/>
    </source>
</evidence>
<evidence type="ECO:0000256" key="4">
    <source>
        <dbReference type="ARBA" id="ARBA00022927"/>
    </source>
</evidence>
<keyword evidence="5 8" id="KW-1133">Transmembrane helix</keyword>
<keyword evidence="3 8" id="KW-0812">Transmembrane</keyword>
<keyword evidence="6 8" id="KW-0472">Membrane</keyword>
<comment type="subcellular location">
    <subcellularLocation>
        <location evidence="1 8">Membrane</location>
        <topology evidence="1 8">Multi-pass membrane protein</topology>
    </subcellularLocation>
</comment>
<evidence type="ECO:0000313" key="13">
    <source>
        <dbReference type="Proteomes" id="UP001160483"/>
    </source>
</evidence>
<accession>A0AAU9L165</accession>
<evidence type="ECO:0000256" key="2">
    <source>
        <dbReference type="ARBA" id="ARBA00022448"/>
    </source>
</evidence>
<feature type="compositionally biased region" description="Low complexity" evidence="9">
    <location>
        <begin position="30"/>
        <end position="48"/>
    </location>
</feature>
<feature type="transmembrane region" description="Helical" evidence="8">
    <location>
        <begin position="127"/>
        <end position="148"/>
    </location>
</feature>
<dbReference type="InterPro" id="IPR007305">
    <property type="entry name" value="Vesicle_transpt_Got1/SFT2"/>
</dbReference>
<organism evidence="10 13">
    <name type="scientific">Peronospora belbahrii</name>
    <dbReference type="NCBI Taxonomy" id="622444"/>
    <lineage>
        <taxon>Eukaryota</taxon>
        <taxon>Sar</taxon>
        <taxon>Stramenopiles</taxon>
        <taxon>Oomycota</taxon>
        <taxon>Peronosporomycetes</taxon>
        <taxon>Peronosporales</taxon>
        <taxon>Peronosporaceae</taxon>
        <taxon>Peronospora</taxon>
    </lineage>
</organism>
<reference evidence="10 12" key="1">
    <citation type="submission" date="2021-11" db="EMBL/GenBank/DDBJ databases">
        <authorList>
            <person name="Islam A."/>
            <person name="Islam S."/>
            <person name="Flora M.S."/>
            <person name="Rahman M."/>
            <person name="Ziaur R.M."/>
            <person name="Epstein J.H."/>
            <person name="Hassan M."/>
            <person name="Klassen M."/>
            <person name="Woodard K."/>
            <person name="Webb A."/>
            <person name="Webby R.J."/>
            <person name="El Zowalaty M.E."/>
        </authorList>
    </citation>
    <scope>NUCLEOTIDE SEQUENCE</scope>
    <source>
        <strain evidence="11">Pbs1</strain>
        <strain evidence="10">Pbs3</strain>
    </source>
</reference>
<feature type="transmembrane region" description="Helical" evidence="8">
    <location>
        <begin position="95"/>
        <end position="115"/>
    </location>
</feature>
<gene>
    <name evidence="11" type="ORF">PBS001_LOCUS2792</name>
    <name evidence="10" type="ORF">PBS003_LOCUS4972</name>
</gene>
<dbReference type="InterPro" id="IPR011691">
    <property type="entry name" value="Vesicle_transpt_SFT2"/>
</dbReference>
<dbReference type="Proteomes" id="UP001158986">
    <property type="component" value="Unassembled WGS sequence"/>
</dbReference>
<feature type="transmembrane region" description="Helical" evidence="8">
    <location>
        <begin position="154"/>
        <end position="172"/>
    </location>
</feature>
<name>A0AAU9L165_9STRA</name>
<dbReference type="Pfam" id="PF04178">
    <property type="entry name" value="Got1"/>
    <property type="match status" value="1"/>
</dbReference>
<dbReference type="PANTHER" id="PTHR23137:SF6">
    <property type="entry name" value="VESICLE TRANSPORT PROTEIN"/>
    <property type="match status" value="1"/>
</dbReference>
<sequence length="194" mass="20987">MDQIKLVINDASDKVTNVAHDMSKTLENVTSTKKNQTNSDTTSTNASSDSLISTCPNLTKKQRMTGFGSCFVLGFFINFGSTFALILGADNGTKFGITYTVGNIISLCSSGFLVGPQQQLKLMLKPVRRIATLLYLVMIIVVMIVALVTPQFGLIVLFLVLIQCIAAIWYSASYIPYGRKILASIAKNVCGTAL</sequence>
<dbReference type="Proteomes" id="UP001160483">
    <property type="component" value="Unassembled WGS sequence"/>
</dbReference>
<comment type="function">
    <text evidence="8">May be involved in fusion of retrograde transport vesicles derived from an endocytic compartment with the Golgi complex.</text>
</comment>
<dbReference type="GO" id="GO:0005737">
    <property type="term" value="C:cytoplasm"/>
    <property type="evidence" value="ECO:0007669"/>
    <property type="project" value="UniProtKB-ARBA"/>
</dbReference>
<evidence type="ECO:0000256" key="6">
    <source>
        <dbReference type="ARBA" id="ARBA00023136"/>
    </source>
</evidence>
<dbReference type="GO" id="GO:0016020">
    <property type="term" value="C:membrane"/>
    <property type="evidence" value="ECO:0007669"/>
    <property type="project" value="UniProtKB-SubCell"/>
</dbReference>
<evidence type="ECO:0000256" key="9">
    <source>
        <dbReference type="SAM" id="MobiDB-lite"/>
    </source>
</evidence>